<gene>
    <name evidence="1" type="ORF">RHGRI_025713</name>
</gene>
<dbReference type="Proteomes" id="UP000823749">
    <property type="component" value="Chromosome 9"/>
</dbReference>
<keyword evidence="2" id="KW-1185">Reference proteome</keyword>
<evidence type="ECO:0000313" key="2">
    <source>
        <dbReference type="Proteomes" id="UP000823749"/>
    </source>
</evidence>
<evidence type="ECO:0008006" key="3">
    <source>
        <dbReference type="Google" id="ProtNLM"/>
    </source>
</evidence>
<accession>A0AAV6IQS3</accession>
<name>A0AAV6IQS3_9ERIC</name>
<dbReference type="AlphaFoldDB" id="A0AAV6IQS3"/>
<evidence type="ECO:0000313" key="1">
    <source>
        <dbReference type="EMBL" id="KAG5530842.1"/>
    </source>
</evidence>
<proteinExistence type="predicted"/>
<comment type="caution">
    <text evidence="1">The sequence shown here is derived from an EMBL/GenBank/DDBJ whole genome shotgun (WGS) entry which is preliminary data.</text>
</comment>
<sequence>MENGNATNVIKTSFKNLLIEIVDKFHMAPLVCESDQMVGQRFQTSVEIHDNVVEGGKIELYSSCTKKKIEAEQKAAKITIEHL</sequence>
<dbReference type="SUPFAM" id="SSF54768">
    <property type="entry name" value="dsRNA-binding domain-like"/>
    <property type="match status" value="1"/>
</dbReference>
<dbReference type="Gene3D" id="3.30.160.20">
    <property type="match status" value="1"/>
</dbReference>
<protein>
    <recommendedName>
        <fullName evidence="3">DRBM domain-containing protein</fullName>
    </recommendedName>
</protein>
<organism evidence="1 2">
    <name type="scientific">Rhododendron griersonianum</name>
    <dbReference type="NCBI Taxonomy" id="479676"/>
    <lineage>
        <taxon>Eukaryota</taxon>
        <taxon>Viridiplantae</taxon>
        <taxon>Streptophyta</taxon>
        <taxon>Embryophyta</taxon>
        <taxon>Tracheophyta</taxon>
        <taxon>Spermatophyta</taxon>
        <taxon>Magnoliopsida</taxon>
        <taxon>eudicotyledons</taxon>
        <taxon>Gunneridae</taxon>
        <taxon>Pentapetalae</taxon>
        <taxon>asterids</taxon>
        <taxon>Ericales</taxon>
        <taxon>Ericaceae</taxon>
        <taxon>Ericoideae</taxon>
        <taxon>Rhodoreae</taxon>
        <taxon>Rhododendron</taxon>
    </lineage>
</organism>
<dbReference type="EMBL" id="JACTNZ010000009">
    <property type="protein sequence ID" value="KAG5530842.1"/>
    <property type="molecule type" value="Genomic_DNA"/>
</dbReference>
<reference evidence="1" key="1">
    <citation type="submission" date="2020-08" db="EMBL/GenBank/DDBJ databases">
        <title>Plant Genome Project.</title>
        <authorList>
            <person name="Zhang R.-G."/>
        </authorList>
    </citation>
    <scope>NUCLEOTIDE SEQUENCE</scope>
    <source>
        <strain evidence="1">WSP0</strain>
        <tissue evidence="1">Leaf</tissue>
    </source>
</reference>